<keyword evidence="2" id="KW-0663">Pyridoxal phosphate</keyword>
<dbReference type="Gene3D" id="3.90.105.10">
    <property type="entry name" value="Molybdopterin biosynthesis moea protein, domain 2"/>
    <property type="match status" value="1"/>
</dbReference>
<evidence type="ECO:0000313" key="5">
    <source>
        <dbReference type="Proteomes" id="UP000255517"/>
    </source>
</evidence>
<dbReference type="Pfam" id="PF01276">
    <property type="entry name" value="OKR_DC_1"/>
    <property type="match status" value="1"/>
</dbReference>
<evidence type="ECO:0000256" key="1">
    <source>
        <dbReference type="ARBA" id="ARBA00001933"/>
    </source>
</evidence>
<sequence>MRKYIEESVDKYKNDYAFGMPAHKGKKYFDLDIKRDLTEFLDTDNLLNPQGAIKKSQEEVSEIFSSKYSFYIPNGSSGAINIAISTLAKRKDNILVQRNTHKSVMNSIIINDLNPIYINTKYDEENALFLGIELENLKNILEENSIQLAIFVSPNYYGGILKLKEIVRLCHSHNVYVIIDEAHGSHLYFSHMKEFCANFSGADIVINSTHKTIPSLTQTALLHVNNDRVDVDKLKKVINIYTTTSPSYLFLISQEEGIDYMVKEGYKKLEILRKELDKISKDTGIMSYNINDSTIASYDTMKFLFRLPILSGIEIVKKFHLEYNIRLEMGDLYYALAIFSPLTEICELRKFIDVILSLRNGEYKKIAKLKFPTSKRIISPRKAFDSPSIYKNLKDSCGMISANNVAFYPPGIPIISYGERITKEIIDIILNNLDEGIEVVGINQGKIEVVDESICNF</sequence>
<dbReference type="InterPro" id="IPR000310">
    <property type="entry name" value="Orn/Lys/Arg_deCO2ase_major_dom"/>
</dbReference>
<dbReference type="STRING" id="1122949.GCA_000378725_00146"/>
<proteinExistence type="predicted"/>
<reference evidence="4 5" key="1">
    <citation type="submission" date="2018-06" db="EMBL/GenBank/DDBJ databases">
        <authorList>
            <consortium name="Pathogen Informatics"/>
            <person name="Doyle S."/>
        </authorList>
    </citation>
    <scope>NUCLEOTIDE SEQUENCE [LARGE SCALE GENOMIC DNA]</scope>
    <source>
        <strain evidence="4 5">NCTC13149</strain>
    </source>
</reference>
<dbReference type="EMBL" id="UGSZ01000001">
    <property type="protein sequence ID" value="SUB56305.1"/>
    <property type="molecule type" value="Genomic_DNA"/>
</dbReference>
<comment type="cofactor">
    <cofactor evidence="1">
        <name>pyridoxal 5'-phosphate</name>
        <dbReference type="ChEBI" id="CHEBI:597326"/>
    </cofactor>
</comment>
<dbReference type="InterPro" id="IPR052357">
    <property type="entry name" value="Orn_Lys_Arg_decarboxylase-I"/>
</dbReference>
<name>A0A379C3M6_9FIRM</name>
<dbReference type="PANTHER" id="PTHR43277:SF4">
    <property type="entry name" value="ARGININE DECARBOXYLASE"/>
    <property type="match status" value="1"/>
</dbReference>
<dbReference type="EC" id="4.1.1.19" evidence="4"/>
<dbReference type="InterPro" id="IPR015424">
    <property type="entry name" value="PyrdxlP-dep_Trfase"/>
</dbReference>
<dbReference type="InterPro" id="IPR015421">
    <property type="entry name" value="PyrdxlP-dep_Trfase_major"/>
</dbReference>
<dbReference type="OrthoDB" id="9815233at2"/>
<evidence type="ECO:0000256" key="2">
    <source>
        <dbReference type="ARBA" id="ARBA00022898"/>
    </source>
</evidence>
<dbReference type="RefSeq" id="WP_019034209.1">
    <property type="nucleotide sequence ID" value="NZ_UGSZ01000001.1"/>
</dbReference>
<dbReference type="GO" id="GO:0008792">
    <property type="term" value="F:arginine decarboxylase activity"/>
    <property type="evidence" value="ECO:0007669"/>
    <property type="project" value="UniProtKB-EC"/>
</dbReference>
<organism evidence="4 5">
    <name type="scientific">Peptoniphilus lacrimalis</name>
    <dbReference type="NCBI Taxonomy" id="33031"/>
    <lineage>
        <taxon>Bacteria</taxon>
        <taxon>Bacillati</taxon>
        <taxon>Bacillota</taxon>
        <taxon>Tissierellia</taxon>
        <taxon>Tissierellales</taxon>
        <taxon>Peptoniphilaceae</taxon>
        <taxon>Peptoniphilus</taxon>
    </lineage>
</organism>
<dbReference type="Proteomes" id="UP000255517">
    <property type="component" value="Unassembled WGS sequence"/>
</dbReference>
<feature type="domain" description="Orn/Lys/Arg decarboxylases family 1 pyridoxal-P attachment site" evidence="3">
    <location>
        <begin position="33"/>
        <end position="262"/>
    </location>
</feature>
<keyword evidence="4" id="KW-0456">Lyase</keyword>
<gene>
    <name evidence="4" type="primary">speA</name>
    <name evidence="4" type="ORF">NCTC13149_00075</name>
</gene>
<dbReference type="AlphaFoldDB" id="A0A379C3M6"/>
<evidence type="ECO:0000313" key="4">
    <source>
        <dbReference type="EMBL" id="SUB56305.1"/>
    </source>
</evidence>
<protein>
    <submittedName>
        <fullName evidence="4">Arginine decarboxylase</fullName>
        <ecNumber evidence="4">4.1.1.19</ecNumber>
    </submittedName>
</protein>
<accession>A0A379C3M6</accession>
<dbReference type="Gene3D" id="3.40.640.10">
    <property type="entry name" value="Type I PLP-dependent aspartate aminotransferase-like (Major domain)"/>
    <property type="match status" value="1"/>
</dbReference>
<dbReference type="SUPFAM" id="SSF53383">
    <property type="entry name" value="PLP-dependent transferases"/>
    <property type="match status" value="1"/>
</dbReference>
<evidence type="ECO:0000259" key="3">
    <source>
        <dbReference type="Pfam" id="PF01276"/>
    </source>
</evidence>
<dbReference type="InterPro" id="IPR036633">
    <property type="entry name" value="Prn/Lys/Arg_de-COase_C_sf"/>
</dbReference>
<dbReference type="PANTHER" id="PTHR43277">
    <property type="entry name" value="ARGININE DECARBOXYLASE"/>
    <property type="match status" value="1"/>
</dbReference>
<dbReference type="SUPFAM" id="SSF55904">
    <property type="entry name" value="Ornithine decarboxylase C-terminal domain"/>
    <property type="match status" value="1"/>
</dbReference>